<dbReference type="EMBL" id="VDEP01000253">
    <property type="protein sequence ID" value="KAA1118366.1"/>
    <property type="molecule type" value="Genomic_DNA"/>
</dbReference>
<protein>
    <submittedName>
        <fullName evidence="3">Uncharacterized protein</fullName>
    </submittedName>
</protein>
<keyword evidence="2" id="KW-0732">Signal</keyword>
<name>A0A5B0QYK1_PUCGR</name>
<feature type="compositionally biased region" description="Basic and acidic residues" evidence="1">
    <location>
        <begin position="46"/>
        <end position="57"/>
    </location>
</feature>
<dbReference type="Proteomes" id="UP000325313">
    <property type="component" value="Unassembled WGS sequence"/>
</dbReference>
<accession>A0A5B0QYK1</accession>
<dbReference type="AlphaFoldDB" id="A0A5B0QYK1"/>
<evidence type="ECO:0000313" key="4">
    <source>
        <dbReference type="Proteomes" id="UP000325313"/>
    </source>
</evidence>
<sequence length="175" mass="18584">MNHSYLLATNFLANLMVITLALGDQSLGESHGDKSFVLGNQSLGESHGDQSHGKDGNNKSFSLGDHTGKDGGDQSFSLGNYTGKDGGDQSFALGDQSLGNQTGDQYLADETDDHVTQTQITQTQQPPQNSTSVVSSQKTSQPQRGCSDLSSLIQTHLKAALKALSLQPTAYRLAR</sequence>
<feature type="signal peptide" evidence="2">
    <location>
        <begin position="1"/>
        <end position="23"/>
    </location>
</feature>
<feature type="compositionally biased region" description="Low complexity" evidence="1">
    <location>
        <begin position="116"/>
        <end position="141"/>
    </location>
</feature>
<reference evidence="3 4" key="1">
    <citation type="submission" date="2019-05" db="EMBL/GenBank/DDBJ databases">
        <title>Emergence of the Ug99 lineage of the wheat stem rust pathogen through somatic hybridization.</title>
        <authorList>
            <person name="Li F."/>
            <person name="Upadhyaya N.M."/>
            <person name="Sperschneider J."/>
            <person name="Matny O."/>
            <person name="Nguyen-Phuc H."/>
            <person name="Mago R."/>
            <person name="Raley C."/>
            <person name="Miller M.E."/>
            <person name="Silverstein K.A.T."/>
            <person name="Henningsen E."/>
            <person name="Hirsch C.D."/>
            <person name="Visser B."/>
            <person name="Pretorius Z.A."/>
            <person name="Steffenson B.J."/>
            <person name="Schwessinger B."/>
            <person name="Dodds P.N."/>
            <person name="Figueroa M."/>
        </authorList>
    </citation>
    <scope>NUCLEOTIDE SEQUENCE [LARGE SCALE GENOMIC DNA]</scope>
    <source>
        <strain evidence="3 4">Ug99</strain>
    </source>
</reference>
<evidence type="ECO:0000256" key="2">
    <source>
        <dbReference type="SAM" id="SignalP"/>
    </source>
</evidence>
<gene>
    <name evidence="3" type="ORF">PGTUg99_006074</name>
</gene>
<feature type="region of interest" description="Disordered" evidence="1">
    <location>
        <begin position="38"/>
        <end position="147"/>
    </location>
</feature>
<evidence type="ECO:0000313" key="3">
    <source>
        <dbReference type="EMBL" id="KAA1118366.1"/>
    </source>
</evidence>
<organism evidence="3 4">
    <name type="scientific">Puccinia graminis f. sp. tritici</name>
    <dbReference type="NCBI Taxonomy" id="56615"/>
    <lineage>
        <taxon>Eukaryota</taxon>
        <taxon>Fungi</taxon>
        <taxon>Dikarya</taxon>
        <taxon>Basidiomycota</taxon>
        <taxon>Pucciniomycotina</taxon>
        <taxon>Pucciniomycetes</taxon>
        <taxon>Pucciniales</taxon>
        <taxon>Pucciniaceae</taxon>
        <taxon>Puccinia</taxon>
    </lineage>
</organism>
<feature type="chain" id="PRO_5023107253" evidence="2">
    <location>
        <begin position="24"/>
        <end position="175"/>
    </location>
</feature>
<comment type="caution">
    <text evidence="3">The sequence shown here is derived from an EMBL/GenBank/DDBJ whole genome shotgun (WGS) entry which is preliminary data.</text>
</comment>
<evidence type="ECO:0000256" key="1">
    <source>
        <dbReference type="SAM" id="MobiDB-lite"/>
    </source>
</evidence>
<proteinExistence type="predicted"/>